<dbReference type="RefSeq" id="WP_180281813.1">
    <property type="nucleotide sequence ID" value="NZ_JABFDB010000005.1"/>
</dbReference>
<comment type="caution">
    <text evidence="1">The sequence shown here is derived from an EMBL/GenBank/DDBJ whole genome shotgun (WGS) entry which is preliminary data.</text>
</comment>
<dbReference type="NCBIfam" id="TIGR01635">
    <property type="entry name" value="tail_comp_S"/>
    <property type="match status" value="1"/>
</dbReference>
<evidence type="ECO:0000313" key="2">
    <source>
        <dbReference type="Proteomes" id="UP000584642"/>
    </source>
</evidence>
<name>A0ABX2T9U9_9PROT</name>
<gene>
    <name evidence="1" type="ORF">HND93_10000</name>
</gene>
<dbReference type="InterPro" id="IPR006522">
    <property type="entry name" value="Phage_virion_morphogenesis"/>
</dbReference>
<keyword evidence="2" id="KW-1185">Reference proteome</keyword>
<protein>
    <submittedName>
        <fullName evidence="1">Phage virion morphogenesis protein</fullName>
    </submittedName>
</protein>
<reference evidence="1 2" key="1">
    <citation type="submission" date="2020-05" db="EMBL/GenBank/DDBJ databases">
        <title>Azospirillum oleiclasticum sp. nov, a nitrogen-fixing and heavy crude oil-emulsifying bacterium isolated from the crude oil of Yumen Oilfield.</title>
        <authorList>
            <person name="Wu D."/>
            <person name="Cai M."/>
            <person name="Zhang X."/>
        </authorList>
    </citation>
    <scope>NUCLEOTIDE SEQUENCE [LARGE SCALE GENOMIC DNA]</scope>
    <source>
        <strain evidence="1 2">ROY-1-1-2</strain>
    </source>
</reference>
<dbReference type="EMBL" id="JABFDB010000005">
    <property type="protein sequence ID" value="NYZ20046.1"/>
    <property type="molecule type" value="Genomic_DNA"/>
</dbReference>
<dbReference type="Proteomes" id="UP000584642">
    <property type="component" value="Unassembled WGS sequence"/>
</dbReference>
<organism evidence="1 2">
    <name type="scientific">Azospirillum oleiclasticum</name>
    <dbReference type="NCBI Taxonomy" id="2735135"/>
    <lineage>
        <taxon>Bacteria</taxon>
        <taxon>Pseudomonadati</taxon>
        <taxon>Pseudomonadota</taxon>
        <taxon>Alphaproteobacteria</taxon>
        <taxon>Rhodospirillales</taxon>
        <taxon>Azospirillaceae</taxon>
        <taxon>Azospirillum</taxon>
    </lineage>
</organism>
<proteinExistence type="predicted"/>
<sequence length="195" mass="21196">MADTGISTGVSMGVTVDDAALRGLFWRLQDAGVRLGPAMAEIAGHLETETRHRFATGTGPDGVAWTPSRRAKRQGGQTLVDQGHLRDSVTSRSDDRSAEVGTDRAYAAIHQFGGTINRPARTVTVYRRLRGRMDRFADWRFVKRSKANYSETHQVPAYTIRMPARPFVGFGAGDMDAIRAILTDHLRAAGGGGTP</sequence>
<evidence type="ECO:0000313" key="1">
    <source>
        <dbReference type="EMBL" id="NYZ20046.1"/>
    </source>
</evidence>
<dbReference type="Pfam" id="PF05069">
    <property type="entry name" value="Phage_tail_S"/>
    <property type="match status" value="1"/>
</dbReference>
<accession>A0ABX2T9U9</accession>